<keyword evidence="1 2" id="KW-0732">Signal</keyword>
<feature type="chain" id="PRO_5032403519" evidence="2">
    <location>
        <begin position="27"/>
        <end position="262"/>
    </location>
</feature>
<proteinExistence type="predicted"/>
<name>A0A841L0K3_9SPHN</name>
<dbReference type="Pfam" id="PF10531">
    <property type="entry name" value="SLBB"/>
    <property type="match status" value="2"/>
</dbReference>
<feature type="domain" description="Polysaccharide export protein N-terminal" evidence="3">
    <location>
        <begin position="28"/>
        <end position="105"/>
    </location>
</feature>
<dbReference type="InterPro" id="IPR049712">
    <property type="entry name" value="Poly_export"/>
</dbReference>
<dbReference type="EMBL" id="JACIIV010000001">
    <property type="protein sequence ID" value="MBB6225866.1"/>
    <property type="molecule type" value="Genomic_DNA"/>
</dbReference>
<dbReference type="RefSeq" id="WP_184193487.1">
    <property type="nucleotide sequence ID" value="NZ_JACIIV010000001.1"/>
</dbReference>
<gene>
    <name evidence="5" type="ORF">FHS79_000017</name>
</gene>
<feature type="signal peptide" evidence="2">
    <location>
        <begin position="1"/>
        <end position="26"/>
    </location>
</feature>
<evidence type="ECO:0000256" key="2">
    <source>
        <dbReference type="SAM" id="SignalP"/>
    </source>
</evidence>
<dbReference type="AlphaFoldDB" id="A0A841L0K3"/>
<evidence type="ECO:0000313" key="5">
    <source>
        <dbReference type="EMBL" id="MBB6225866.1"/>
    </source>
</evidence>
<accession>A0A841L0K3</accession>
<dbReference type="Proteomes" id="UP000538147">
    <property type="component" value="Unassembled WGS sequence"/>
</dbReference>
<dbReference type="GO" id="GO:0015159">
    <property type="term" value="F:polysaccharide transmembrane transporter activity"/>
    <property type="evidence" value="ECO:0007669"/>
    <property type="project" value="InterPro"/>
</dbReference>
<reference evidence="5 6" key="1">
    <citation type="submission" date="2020-08" db="EMBL/GenBank/DDBJ databases">
        <title>Genomic Encyclopedia of Type Strains, Phase IV (KMG-IV): sequencing the most valuable type-strain genomes for metagenomic binning, comparative biology and taxonomic classification.</title>
        <authorList>
            <person name="Goeker M."/>
        </authorList>
    </citation>
    <scope>NUCLEOTIDE SEQUENCE [LARGE SCALE GENOMIC DNA]</scope>
    <source>
        <strain evidence="5 6">DSM 102189</strain>
    </source>
</reference>
<dbReference type="Gene3D" id="3.10.560.10">
    <property type="entry name" value="Outer membrane lipoprotein wza domain like"/>
    <property type="match status" value="2"/>
</dbReference>
<feature type="domain" description="Soluble ligand binding" evidence="4">
    <location>
        <begin position="112"/>
        <end position="157"/>
    </location>
</feature>
<dbReference type="Pfam" id="PF02563">
    <property type="entry name" value="Poly_export"/>
    <property type="match status" value="1"/>
</dbReference>
<keyword evidence="6" id="KW-1185">Reference proteome</keyword>
<sequence>MAFGVLRKMIGALALLAGFAGSIAVAQPASPGYRLGPDDAIQVVIYGQPEAGITTRVKADGTIVMPFIGKVDVDGLTNIALAELITERMVAGGFLRQPVVNVEVTQYVSRSVNVAGRVSSPGIIPLDRPYRALEVLLKSGWIRENGATYVYLRRRGQAEVQLAVEDLVRGSGDKDPLLQPGDTIFVPDADNFFIYGQINRPGSFPILPGMTVRQALAIAGGATATGSVNKVGLLRGNAKEVDADLADIVRKNDVFVVKERLF</sequence>
<dbReference type="InterPro" id="IPR019554">
    <property type="entry name" value="Soluble_ligand-bd"/>
</dbReference>
<evidence type="ECO:0000259" key="3">
    <source>
        <dbReference type="Pfam" id="PF02563"/>
    </source>
</evidence>
<comment type="caution">
    <text evidence="5">The sequence shown here is derived from an EMBL/GenBank/DDBJ whole genome shotgun (WGS) entry which is preliminary data.</text>
</comment>
<feature type="domain" description="Soluble ligand binding" evidence="4">
    <location>
        <begin position="192"/>
        <end position="236"/>
    </location>
</feature>
<protein>
    <submittedName>
        <fullName evidence="5">Polysaccharide export outer membrane protein</fullName>
    </submittedName>
</protein>
<evidence type="ECO:0000259" key="4">
    <source>
        <dbReference type="Pfam" id="PF10531"/>
    </source>
</evidence>
<evidence type="ECO:0000256" key="1">
    <source>
        <dbReference type="ARBA" id="ARBA00022729"/>
    </source>
</evidence>
<evidence type="ECO:0000313" key="6">
    <source>
        <dbReference type="Proteomes" id="UP000538147"/>
    </source>
</evidence>
<dbReference type="PANTHER" id="PTHR33619:SF3">
    <property type="entry name" value="POLYSACCHARIDE EXPORT PROTEIN GFCE-RELATED"/>
    <property type="match status" value="1"/>
</dbReference>
<dbReference type="InterPro" id="IPR003715">
    <property type="entry name" value="Poly_export_N"/>
</dbReference>
<dbReference type="PANTHER" id="PTHR33619">
    <property type="entry name" value="POLYSACCHARIDE EXPORT PROTEIN GFCE-RELATED"/>
    <property type="match status" value="1"/>
</dbReference>
<organism evidence="5 6">
    <name type="scientific">Polymorphobacter multimanifer</name>
    <dbReference type="NCBI Taxonomy" id="1070431"/>
    <lineage>
        <taxon>Bacteria</taxon>
        <taxon>Pseudomonadati</taxon>
        <taxon>Pseudomonadota</taxon>
        <taxon>Alphaproteobacteria</taxon>
        <taxon>Sphingomonadales</taxon>
        <taxon>Sphingosinicellaceae</taxon>
        <taxon>Polymorphobacter</taxon>
    </lineage>
</organism>